<dbReference type="EMBL" id="CADCWP010000127">
    <property type="protein sequence ID" value="CAA9571446.1"/>
    <property type="molecule type" value="Genomic_DNA"/>
</dbReference>
<dbReference type="AlphaFoldDB" id="A0A6J4V9Y5"/>
<proteinExistence type="predicted"/>
<evidence type="ECO:0000313" key="1">
    <source>
        <dbReference type="EMBL" id="CAA9571446.1"/>
    </source>
</evidence>
<organism evidence="1">
    <name type="scientific">uncultured Truepera sp</name>
    <dbReference type="NCBI Taxonomy" id="543023"/>
    <lineage>
        <taxon>Bacteria</taxon>
        <taxon>Thermotogati</taxon>
        <taxon>Deinococcota</taxon>
        <taxon>Deinococci</taxon>
        <taxon>Trueperales</taxon>
        <taxon>Trueperaceae</taxon>
        <taxon>Truepera</taxon>
        <taxon>environmental samples</taxon>
    </lineage>
</organism>
<protein>
    <submittedName>
        <fullName evidence="1">Uncharacterized protein</fullName>
    </submittedName>
</protein>
<gene>
    <name evidence="1" type="ORF">AVDCRST_MAG86-1702</name>
</gene>
<reference evidence="1" key="1">
    <citation type="submission" date="2020-02" db="EMBL/GenBank/DDBJ databases">
        <authorList>
            <person name="Meier V. D."/>
        </authorList>
    </citation>
    <scope>NUCLEOTIDE SEQUENCE</scope>
    <source>
        <strain evidence="1">AVDCRST_MAG86</strain>
    </source>
</reference>
<name>A0A6J4V9Y5_9DEIN</name>
<sequence length="49" mass="5749">MRRAQRFLFTHAEVGNLFRPTRTGVPARLRRHRLTRGFGLWAELALSMP</sequence>
<accession>A0A6J4V9Y5</accession>